<reference evidence="1 2" key="1">
    <citation type="journal article" date="2019" name="Sci. Rep.">
        <title>Orb-weaving spider Araneus ventricosus genome elucidates the spidroin gene catalogue.</title>
        <authorList>
            <person name="Kono N."/>
            <person name="Nakamura H."/>
            <person name="Ohtoshi R."/>
            <person name="Moran D.A.P."/>
            <person name="Shinohara A."/>
            <person name="Yoshida Y."/>
            <person name="Fujiwara M."/>
            <person name="Mori M."/>
            <person name="Tomita M."/>
            <person name="Arakawa K."/>
        </authorList>
    </citation>
    <scope>NUCLEOTIDE SEQUENCE [LARGE SCALE GENOMIC DNA]</scope>
</reference>
<accession>A0A4Y2UQ56</accession>
<dbReference type="OrthoDB" id="6617942at2759"/>
<comment type="caution">
    <text evidence="1">The sequence shown here is derived from an EMBL/GenBank/DDBJ whole genome shotgun (WGS) entry which is preliminary data.</text>
</comment>
<dbReference type="AlphaFoldDB" id="A0A4Y2UQ56"/>
<dbReference type="Proteomes" id="UP000499080">
    <property type="component" value="Unassembled WGS sequence"/>
</dbReference>
<organism evidence="1 2">
    <name type="scientific">Araneus ventricosus</name>
    <name type="common">Orbweaver spider</name>
    <name type="synonym">Epeira ventricosa</name>
    <dbReference type="NCBI Taxonomy" id="182803"/>
    <lineage>
        <taxon>Eukaryota</taxon>
        <taxon>Metazoa</taxon>
        <taxon>Ecdysozoa</taxon>
        <taxon>Arthropoda</taxon>
        <taxon>Chelicerata</taxon>
        <taxon>Arachnida</taxon>
        <taxon>Araneae</taxon>
        <taxon>Araneomorphae</taxon>
        <taxon>Entelegynae</taxon>
        <taxon>Araneoidea</taxon>
        <taxon>Araneidae</taxon>
        <taxon>Araneus</taxon>
    </lineage>
</organism>
<gene>
    <name evidence="1" type="ORF">AVEN_176118_1</name>
</gene>
<dbReference type="PANTHER" id="PTHR46409:SF1">
    <property type="entry name" value="HTH PSQ-TYPE DOMAIN-CONTAINING PROTEIN"/>
    <property type="match status" value="1"/>
</dbReference>
<sequence length="99" mass="11423">MPDNIDRVVLSNDQQYLFDIFLAISGGECYSDLALRKPIPFAQSRWLTTAGRILRFYVAKEKPSDNIIILATYIMKVYAPVWFHVKTKAAFTEGARHIW</sequence>
<name>A0A4Y2UQ56_ARAVE</name>
<evidence type="ECO:0000313" key="1">
    <source>
        <dbReference type="EMBL" id="GBO13700.1"/>
    </source>
</evidence>
<proteinExistence type="predicted"/>
<protein>
    <submittedName>
        <fullName evidence="1">Uncharacterized protein</fullName>
    </submittedName>
</protein>
<evidence type="ECO:0000313" key="2">
    <source>
        <dbReference type="Proteomes" id="UP000499080"/>
    </source>
</evidence>
<dbReference type="PANTHER" id="PTHR46409">
    <property type="entry name" value="HTH PSQ-TYPE DOMAIN-CONTAINING PROTEIN"/>
    <property type="match status" value="1"/>
</dbReference>
<dbReference type="EMBL" id="BGPR01037963">
    <property type="protein sequence ID" value="GBO13700.1"/>
    <property type="molecule type" value="Genomic_DNA"/>
</dbReference>
<keyword evidence="2" id="KW-1185">Reference proteome</keyword>